<dbReference type="Gene3D" id="3.40.50.300">
    <property type="entry name" value="P-loop containing nucleotide triphosphate hydrolases"/>
    <property type="match status" value="1"/>
</dbReference>
<dbReference type="InterPro" id="IPR027417">
    <property type="entry name" value="P-loop_NTPase"/>
</dbReference>
<evidence type="ECO:0000313" key="1">
    <source>
        <dbReference type="EMBL" id="MQT15279.1"/>
    </source>
</evidence>
<protein>
    <submittedName>
        <fullName evidence="1">Sulfotransferase</fullName>
    </submittedName>
</protein>
<comment type="caution">
    <text evidence="1">The sequence shown here is derived from an EMBL/GenBank/DDBJ whole genome shotgun (WGS) entry which is preliminary data.</text>
</comment>
<keyword evidence="2" id="KW-1185">Reference proteome</keyword>
<name>A0A6A7YCZ7_9HYPH</name>
<keyword evidence="1" id="KW-0808">Transferase</keyword>
<accession>A0A6A7YCZ7</accession>
<dbReference type="EMBL" id="VWNA01000003">
    <property type="protein sequence ID" value="MQT15279.1"/>
    <property type="molecule type" value="Genomic_DNA"/>
</dbReference>
<evidence type="ECO:0000313" key="2">
    <source>
        <dbReference type="Proteomes" id="UP000332515"/>
    </source>
</evidence>
<organism evidence="1 2">
    <name type="scientific">Segnochrobactrum spirostomi</name>
    <dbReference type="NCBI Taxonomy" id="2608987"/>
    <lineage>
        <taxon>Bacteria</taxon>
        <taxon>Pseudomonadati</taxon>
        <taxon>Pseudomonadota</taxon>
        <taxon>Alphaproteobacteria</taxon>
        <taxon>Hyphomicrobiales</taxon>
        <taxon>Segnochrobactraceae</taxon>
        <taxon>Segnochrobactrum</taxon>
    </lineage>
</organism>
<dbReference type="RefSeq" id="WP_153490119.1">
    <property type="nucleotide sequence ID" value="NZ_VWNA01000003.1"/>
</dbReference>
<gene>
    <name evidence="1" type="ORF">F0357_21985</name>
</gene>
<dbReference type="Proteomes" id="UP000332515">
    <property type="component" value="Unassembled WGS sequence"/>
</dbReference>
<reference evidence="1 2" key="1">
    <citation type="submission" date="2019-09" db="EMBL/GenBank/DDBJ databases">
        <title>Segnochrobactrum spirostomi gen. nov., sp. nov., isolated from the ciliate Spirostomum cf. yagiui and description of a novel family, Segnochrobactraceae fam. nov. within the order Rhizobiales of the class Alphaproteobacteria.</title>
        <authorList>
            <person name="Akter S."/>
            <person name="Shazib S.U.A."/>
            <person name="Shin M.K."/>
        </authorList>
    </citation>
    <scope>NUCLEOTIDE SEQUENCE [LARGE SCALE GENOMIC DNA]</scope>
    <source>
        <strain evidence="1 2">Sp-1</strain>
    </source>
</reference>
<sequence length="368" mass="42338">MENTLVTESPLFTFNQDSKNSDPAKTLLVLGVARTGTSLVSGMLRELGVFMGARAHGLKHEQDFILPDDDYSTIIEKIERMNSEHQIWGWKSPMSLFFYQKFIHHLRNPHIIITFRNPLSAALSAAKYNNTPLEVALSDYNDVMSSVYALIERSYFPTALFNFEAAQRDIEGAVDGLARFLDMGEEMRGAKAGAYRFFNADGGYRAVSEESNIESSMLRRMEYDDLNDSVRISARRIPGEIERYKSMTIHLIRDCATSLEILAMKPEDLLQNGELAKNSKIIEIMNNYDGFDEICSVARNEFVVRGIDYLETSDKNNEEDIEKRKIFFNSNKDMYHRLMSSYYNCKAIFRDACRLRSTLQMLMDRKMR</sequence>
<dbReference type="SUPFAM" id="SSF52540">
    <property type="entry name" value="P-loop containing nucleoside triphosphate hydrolases"/>
    <property type="match status" value="1"/>
</dbReference>
<dbReference type="AlphaFoldDB" id="A0A6A7YCZ7"/>
<proteinExistence type="predicted"/>
<dbReference type="GO" id="GO:0016740">
    <property type="term" value="F:transferase activity"/>
    <property type="evidence" value="ECO:0007669"/>
    <property type="project" value="UniProtKB-KW"/>
</dbReference>